<gene>
    <name evidence="1" type="ORF">L227DRAFT_562772</name>
</gene>
<evidence type="ECO:0000313" key="1">
    <source>
        <dbReference type="EMBL" id="RPD61814.1"/>
    </source>
</evidence>
<dbReference type="AlphaFoldDB" id="A0A5C2SF39"/>
<evidence type="ECO:0000313" key="2">
    <source>
        <dbReference type="Proteomes" id="UP000313359"/>
    </source>
</evidence>
<keyword evidence="2" id="KW-1185">Reference proteome</keyword>
<name>A0A5C2SF39_9APHY</name>
<dbReference type="EMBL" id="ML122261">
    <property type="protein sequence ID" value="RPD61814.1"/>
    <property type="molecule type" value="Genomic_DNA"/>
</dbReference>
<reference evidence="1" key="1">
    <citation type="journal article" date="2018" name="Genome Biol. Evol.">
        <title>Genomics and development of Lentinus tigrinus, a white-rot wood-decaying mushroom with dimorphic fruiting bodies.</title>
        <authorList>
            <person name="Wu B."/>
            <person name="Xu Z."/>
            <person name="Knudson A."/>
            <person name="Carlson A."/>
            <person name="Chen N."/>
            <person name="Kovaka S."/>
            <person name="LaButti K."/>
            <person name="Lipzen A."/>
            <person name="Pennachio C."/>
            <person name="Riley R."/>
            <person name="Schakwitz W."/>
            <person name="Umezawa K."/>
            <person name="Ohm R.A."/>
            <person name="Grigoriev I.V."/>
            <person name="Nagy L.G."/>
            <person name="Gibbons J."/>
            <person name="Hibbett D."/>
        </authorList>
    </citation>
    <scope>NUCLEOTIDE SEQUENCE [LARGE SCALE GENOMIC DNA]</scope>
    <source>
        <strain evidence="1">ALCF2SS1-6</strain>
    </source>
</reference>
<dbReference type="OrthoDB" id="37659at2759"/>
<sequence>MVEVLRAPDLLALSTSSADPDDWLAHDYDVDAPVYLLVYPAAGHGQTGGHHLPARWAIAWPVGQHGVLTERNMTGWRHVQLEGLADPLGAEVEMHYGYFGALTKTAGPELVTARRVKLGVTNLAHRREIERLARMVPVREEDEGWSCQDWVKDLLERMVAAEIVSAAACHEAISQAHVCYRAVLNAFNVVNDWAAILADEGRSMQQSSTSP</sequence>
<protein>
    <submittedName>
        <fullName evidence="1">Uncharacterized protein</fullName>
    </submittedName>
</protein>
<dbReference type="Proteomes" id="UP000313359">
    <property type="component" value="Unassembled WGS sequence"/>
</dbReference>
<proteinExistence type="predicted"/>
<organism evidence="1 2">
    <name type="scientific">Lentinus tigrinus ALCF2SS1-6</name>
    <dbReference type="NCBI Taxonomy" id="1328759"/>
    <lineage>
        <taxon>Eukaryota</taxon>
        <taxon>Fungi</taxon>
        <taxon>Dikarya</taxon>
        <taxon>Basidiomycota</taxon>
        <taxon>Agaricomycotina</taxon>
        <taxon>Agaricomycetes</taxon>
        <taxon>Polyporales</taxon>
        <taxon>Polyporaceae</taxon>
        <taxon>Lentinus</taxon>
    </lineage>
</organism>
<accession>A0A5C2SF39</accession>